<dbReference type="OrthoDB" id="5517161at2"/>
<evidence type="ECO:0000313" key="2">
    <source>
        <dbReference type="EMBL" id="PRP96186.1"/>
    </source>
</evidence>
<proteinExistence type="predicted"/>
<evidence type="ECO:0000256" key="1">
    <source>
        <dbReference type="SAM" id="SignalP"/>
    </source>
</evidence>
<dbReference type="PROSITE" id="PS51257">
    <property type="entry name" value="PROKAR_LIPOPROTEIN"/>
    <property type="match status" value="1"/>
</dbReference>
<dbReference type="Proteomes" id="UP000238823">
    <property type="component" value="Unassembled WGS sequence"/>
</dbReference>
<organism evidence="2 3">
    <name type="scientific">Enhygromyxa salina</name>
    <dbReference type="NCBI Taxonomy" id="215803"/>
    <lineage>
        <taxon>Bacteria</taxon>
        <taxon>Pseudomonadati</taxon>
        <taxon>Myxococcota</taxon>
        <taxon>Polyangia</taxon>
        <taxon>Nannocystales</taxon>
        <taxon>Nannocystaceae</taxon>
        <taxon>Enhygromyxa</taxon>
    </lineage>
</organism>
<keyword evidence="1" id="KW-0732">Signal</keyword>
<dbReference type="RefSeq" id="WP_106093804.1">
    <property type="nucleotide sequence ID" value="NZ_PVNL01000135.1"/>
</dbReference>
<gene>
    <name evidence="2" type="ORF">ENSA7_70000</name>
</gene>
<name>A0A2S9XTJ5_9BACT</name>
<dbReference type="EMBL" id="PVNL01000135">
    <property type="protein sequence ID" value="PRP96186.1"/>
    <property type="molecule type" value="Genomic_DNA"/>
</dbReference>
<protein>
    <recommendedName>
        <fullName evidence="4">Lipoprotein</fullName>
    </recommendedName>
</protein>
<evidence type="ECO:0008006" key="4">
    <source>
        <dbReference type="Google" id="ProtNLM"/>
    </source>
</evidence>
<reference evidence="2 3" key="1">
    <citation type="submission" date="2018-03" db="EMBL/GenBank/DDBJ databases">
        <title>Draft Genome Sequences of the Obligatory Marine Myxobacteria Enhygromyxa salina SWB007.</title>
        <authorList>
            <person name="Poehlein A."/>
            <person name="Moghaddam J.A."/>
            <person name="Harms H."/>
            <person name="Alanjari M."/>
            <person name="Koenig G.M."/>
            <person name="Daniel R."/>
            <person name="Schaeberle T.F."/>
        </authorList>
    </citation>
    <scope>NUCLEOTIDE SEQUENCE [LARGE SCALE GENOMIC DNA]</scope>
    <source>
        <strain evidence="2 3">SWB007</strain>
    </source>
</reference>
<sequence>MTRPALLTACLALVLSCFVPACDGGDDSADTNADATTTTTGAMPCGTEWAEKDGMTESIMDAWGAPCMQKSDCTPVLGEDAECVTNILGVYDLPGGFCTKYCELPDTMTTYIHDAADCDPAGGVTCVGAKDLFTACIIPCENDSQCGREGYGCRTMPTLASEGDPTFCLMNTVDCCTTDSGEC</sequence>
<evidence type="ECO:0000313" key="3">
    <source>
        <dbReference type="Proteomes" id="UP000238823"/>
    </source>
</evidence>
<comment type="caution">
    <text evidence="2">The sequence shown here is derived from an EMBL/GenBank/DDBJ whole genome shotgun (WGS) entry which is preliminary data.</text>
</comment>
<dbReference type="AlphaFoldDB" id="A0A2S9XTJ5"/>
<feature type="chain" id="PRO_5015567113" description="Lipoprotein" evidence="1">
    <location>
        <begin position="22"/>
        <end position="183"/>
    </location>
</feature>
<accession>A0A2S9XTJ5</accession>
<feature type="signal peptide" evidence="1">
    <location>
        <begin position="1"/>
        <end position="21"/>
    </location>
</feature>